<dbReference type="EMBL" id="JABXXV010000009">
    <property type="protein sequence ID" value="NVN47973.1"/>
    <property type="molecule type" value="Genomic_DNA"/>
</dbReference>
<keyword evidence="3" id="KW-1185">Reference proteome</keyword>
<protein>
    <submittedName>
        <fullName evidence="2">DUF1653 domain-containing protein</fullName>
    </submittedName>
</protein>
<dbReference type="Proteomes" id="UP001516351">
    <property type="component" value="Unassembled WGS sequence"/>
</dbReference>
<comment type="caution">
    <text evidence="2">The sequence shown here is derived from an EMBL/GenBank/DDBJ whole genome shotgun (WGS) entry which is preliminary data.</text>
</comment>
<evidence type="ECO:0000313" key="2">
    <source>
        <dbReference type="EMBL" id="NVN47973.1"/>
    </source>
</evidence>
<accession>A0ABX2P8K1</accession>
<organism evidence="2 3">
    <name type="scientific">Asaia spathodeae</name>
    <dbReference type="NCBI Taxonomy" id="657016"/>
    <lineage>
        <taxon>Bacteria</taxon>
        <taxon>Pseudomonadati</taxon>
        <taxon>Pseudomonadota</taxon>
        <taxon>Alphaproteobacteria</taxon>
        <taxon>Acetobacterales</taxon>
        <taxon>Acetobacteraceae</taxon>
        <taxon>Asaia</taxon>
    </lineage>
</organism>
<reference evidence="2 3" key="1">
    <citation type="submission" date="2020-06" db="EMBL/GenBank/DDBJ databases">
        <title>Synonyms of Asaia species.</title>
        <authorList>
            <person name="Sombolestani A."/>
        </authorList>
    </citation>
    <scope>NUCLEOTIDE SEQUENCE [LARGE SCALE GENOMIC DNA]</scope>
    <source>
        <strain evidence="2 3">LMG 27047</strain>
    </source>
</reference>
<sequence>MTDTAQTEATPQITREQLENDPNKIYRHTKHGTLYKVHALGFLQIAGAHDMTECVIYTCLTLDKYWVRPVSEFIDGRFEQVTA</sequence>
<gene>
    <name evidence="2" type="ORF">HW542_14315</name>
</gene>
<feature type="compositionally biased region" description="Polar residues" evidence="1">
    <location>
        <begin position="1"/>
        <end position="15"/>
    </location>
</feature>
<evidence type="ECO:0000256" key="1">
    <source>
        <dbReference type="SAM" id="MobiDB-lite"/>
    </source>
</evidence>
<dbReference type="InterPro" id="IPR037135">
    <property type="entry name" value="DUF1653-like_dom_sf"/>
</dbReference>
<proteinExistence type="predicted"/>
<feature type="region of interest" description="Disordered" evidence="1">
    <location>
        <begin position="1"/>
        <end position="22"/>
    </location>
</feature>
<dbReference type="Gene3D" id="2.30.30.320">
    <property type="entry name" value="DUF1653-like domain"/>
    <property type="match status" value="1"/>
</dbReference>
<name>A0ABX2P8K1_9PROT</name>
<evidence type="ECO:0000313" key="3">
    <source>
        <dbReference type="Proteomes" id="UP001516351"/>
    </source>
</evidence>